<dbReference type="PANTHER" id="PTHR33284:SF1">
    <property type="entry name" value="RIBOSOMAL PROTEIN L25_GLN-TRNA SYNTHETASE, ANTI-CODON-BINDING DOMAIN-CONTAINING PROTEIN"/>
    <property type="match status" value="1"/>
</dbReference>
<dbReference type="Proteomes" id="UP001213907">
    <property type="component" value="Chromosome"/>
</dbReference>
<evidence type="ECO:0000313" key="10">
    <source>
        <dbReference type="Proteomes" id="UP001213907"/>
    </source>
</evidence>
<dbReference type="HAMAP" id="MF_01334">
    <property type="entry name" value="Ribosomal_bL25_CTC"/>
    <property type="match status" value="1"/>
</dbReference>
<name>A0ABY8BNR0_AFICR</name>
<evidence type="ECO:0000256" key="5">
    <source>
        <dbReference type="HAMAP-Rule" id="MF_01334"/>
    </source>
</evidence>
<dbReference type="InterPro" id="IPR001021">
    <property type="entry name" value="Ribosomal_bL25_long"/>
</dbReference>
<dbReference type="CDD" id="cd00495">
    <property type="entry name" value="Ribosomal_L25_TL5_CTC"/>
    <property type="match status" value="1"/>
</dbReference>
<dbReference type="EMBL" id="CP113162">
    <property type="protein sequence ID" value="WEF51161.1"/>
    <property type="molecule type" value="Genomic_DNA"/>
</dbReference>
<evidence type="ECO:0000259" key="7">
    <source>
        <dbReference type="Pfam" id="PF01386"/>
    </source>
</evidence>
<dbReference type="Pfam" id="PF01386">
    <property type="entry name" value="Ribosomal_L25p"/>
    <property type="match status" value="1"/>
</dbReference>
<evidence type="ECO:0000256" key="1">
    <source>
        <dbReference type="ARBA" id="ARBA00022730"/>
    </source>
</evidence>
<dbReference type="NCBIfam" id="TIGR00731">
    <property type="entry name" value="bL25_bact_ctc"/>
    <property type="match status" value="1"/>
</dbReference>
<feature type="compositionally biased region" description="Low complexity" evidence="6">
    <location>
        <begin position="196"/>
        <end position="242"/>
    </location>
</feature>
<comment type="similarity">
    <text evidence="5">Belongs to the bacterial ribosomal protein bL25 family. CTC subfamily.</text>
</comment>
<dbReference type="NCBIfam" id="NF004128">
    <property type="entry name" value="PRK05618.1-2"/>
    <property type="match status" value="1"/>
</dbReference>
<feature type="domain" description="Large ribosomal subunit protein bL25 beta" evidence="8">
    <location>
        <begin position="103"/>
        <end position="186"/>
    </location>
</feature>
<feature type="region of interest" description="Disordered" evidence="6">
    <location>
        <begin position="1"/>
        <end position="23"/>
    </location>
</feature>
<evidence type="ECO:0000256" key="4">
    <source>
        <dbReference type="ARBA" id="ARBA00023274"/>
    </source>
</evidence>
<evidence type="ECO:0000256" key="3">
    <source>
        <dbReference type="ARBA" id="ARBA00022980"/>
    </source>
</evidence>
<comment type="function">
    <text evidence="5">This is one of the proteins that binds to the 5S RNA in the ribosome where it forms part of the central protuberance.</text>
</comment>
<comment type="subunit">
    <text evidence="5">Part of the 50S ribosomal subunit; part of the 5S rRNA/L5/L18/L25 subcomplex. Contacts the 5S rRNA. Binds to the 5S rRNA independently of L5 and L18.</text>
</comment>
<feature type="region of interest" description="Disordered" evidence="6">
    <location>
        <begin position="186"/>
        <end position="242"/>
    </location>
</feature>
<dbReference type="GO" id="GO:0005840">
    <property type="term" value="C:ribosome"/>
    <property type="evidence" value="ECO:0007669"/>
    <property type="project" value="UniProtKB-KW"/>
</dbReference>
<organism evidence="9 10">
    <name type="scientific">Afipia carboxydohydrogena</name>
    <name type="common">Pseudomonas carboxydohydrogena</name>
    <dbReference type="NCBI Taxonomy" id="290"/>
    <lineage>
        <taxon>Bacteria</taxon>
        <taxon>Pseudomonadati</taxon>
        <taxon>Pseudomonadota</taxon>
        <taxon>Alphaproteobacteria</taxon>
        <taxon>Hyphomicrobiales</taxon>
        <taxon>Nitrobacteraceae</taxon>
        <taxon>Afipia</taxon>
    </lineage>
</organism>
<dbReference type="InterPro" id="IPR037121">
    <property type="entry name" value="Ribosomal_bL25_C"/>
</dbReference>
<dbReference type="InterPro" id="IPR020056">
    <property type="entry name" value="Rbsml_bL25/Gln-tRNA_synth_N"/>
</dbReference>
<dbReference type="Gene3D" id="2.170.120.20">
    <property type="entry name" value="Ribosomal protein L25, beta domain"/>
    <property type="match status" value="1"/>
</dbReference>
<evidence type="ECO:0000259" key="8">
    <source>
        <dbReference type="Pfam" id="PF14693"/>
    </source>
</evidence>
<dbReference type="SUPFAM" id="SSF50715">
    <property type="entry name" value="Ribosomal protein L25-like"/>
    <property type="match status" value="1"/>
</dbReference>
<dbReference type="RefSeq" id="WP_275246772.1">
    <property type="nucleotide sequence ID" value="NZ_BAABDX010000001.1"/>
</dbReference>
<evidence type="ECO:0000256" key="6">
    <source>
        <dbReference type="SAM" id="MobiDB-lite"/>
    </source>
</evidence>
<dbReference type="InterPro" id="IPR029751">
    <property type="entry name" value="Ribosomal_L25_dom"/>
</dbReference>
<feature type="domain" description="Large ribosomal subunit protein bL25 L25" evidence="7">
    <location>
        <begin position="7"/>
        <end position="94"/>
    </location>
</feature>
<keyword evidence="2 5" id="KW-0694">RNA-binding</keyword>
<feature type="compositionally biased region" description="Low complexity" evidence="6">
    <location>
        <begin position="10"/>
        <end position="19"/>
    </location>
</feature>
<keyword evidence="4 5" id="KW-0687">Ribonucleoprotein</keyword>
<gene>
    <name evidence="5" type="primary">rplY</name>
    <name evidence="5" type="synonym">ctc</name>
    <name evidence="9" type="ORF">AFIC_002732</name>
</gene>
<dbReference type="Gene3D" id="2.40.240.10">
    <property type="entry name" value="Ribosomal Protein L25, Chain P"/>
    <property type="match status" value="1"/>
</dbReference>
<sequence length="242" mass="24852">MATVKELKATARPKAGKGAARAERRAGRVPAVIYGDNKPPVTISLDDKALRQSIFAGHFLTTLLNIDLDGQKHRVIPRDYALDPVKDFPLHVDFLRLGEGATIRVSVPLHVKGAEVSPGVKRGGTVNIVNHTVELEADVEHIPQFIEVDVSKLEINNSLHLSDVQLPKGVKPVSRDDVTLVTVVPPSGMGEEAKPAAEAAAAPAAGAAAPAGGAAKAPAAGAAAPAAAGAAKAPAAGGDKKK</sequence>
<dbReference type="InterPro" id="IPR020930">
    <property type="entry name" value="Ribosomal_uL5_bac-type"/>
</dbReference>
<dbReference type="PANTHER" id="PTHR33284">
    <property type="entry name" value="RIBOSOMAL PROTEIN L25/GLN-TRNA SYNTHETASE, ANTI-CODON-BINDING DOMAIN-CONTAINING PROTEIN"/>
    <property type="match status" value="1"/>
</dbReference>
<keyword evidence="1 5" id="KW-0699">rRNA-binding</keyword>
<reference evidence="9 10" key="1">
    <citation type="submission" date="2022-11" db="EMBL/GenBank/DDBJ databases">
        <authorList>
            <person name="Siebert D."/>
            <person name="Busche T."/>
            <person name="Saydam E."/>
            <person name="Kalinowski J."/>
            <person name="Ruckert C."/>
            <person name="Blombach B."/>
        </authorList>
    </citation>
    <scope>NUCLEOTIDE SEQUENCE [LARGE SCALE GENOMIC DNA]</scope>
    <source>
        <strain evidence="9 10">DSM 1083</strain>
    </source>
</reference>
<accession>A0ABY8BNR0</accession>
<keyword evidence="3 5" id="KW-0689">Ribosomal protein</keyword>
<evidence type="ECO:0000313" key="9">
    <source>
        <dbReference type="EMBL" id="WEF51161.1"/>
    </source>
</evidence>
<dbReference type="Pfam" id="PF14693">
    <property type="entry name" value="Ribosomal_TL5_C"/>
    <property type="match status" value="1"/>
</dbReference>
<proteinExistence type="inferred from homology"/>
<protein>
    <recommendedName>
        <fullName evidence="5">Large ribosomal subunit protein bL25</fullName>
    </recommendedName>
    <alternativeName>
        <fullName evidence="5">General stress protein CTC</fullName>
    </alternativeName>
</protein>
<evidence type="ECO:0000256" key="2">
    <source>
        <dbReference type="ARBA" id="ARBA00022884"/>
    </source>
</evidence>
<dbReference type="InterPro" id="IPR020057">
    <property type="entry name" value="Ribosomal_bL25_b-dom"/>
</dbReference>
<dbReference type="InterPro" id="IPR011035">
    <property type="entry name" value="Ribosomal_bL25/Gln-tRNA_synth"/>
</dbReference>
<keyword evidence="10" id="KW-1185">Reference proteome</keyword>